<protein>
    <recommendedName>
        <fullName evidence="3">GDSL-like Lipase/Acylhydrolase family protein</fullName>
    </recommendedName>
</protein>
<evidence type="ECO:0000313" key="2">
    <source>
        <dbReference type="Proteomes" id="UP000181998"/>
    </source>
</evidence>
<evidence type="ECO:0000313" key="1">
    <source>
        <dbReference type="EMBL" id="SEP88734.1"/>
    </source>
</evidence>
<proteinExistence type="predicted"/>
<dbReference type="RefSeq" id="WP_074719959.1">
    <property type="nucleotide sequence ID" value="NZ_FOFX01000008.1"/>
</dbReference>
<dbReference type="GO" id="GO:0016788">
    <property type="term" value="F:hydrolase activity, acting on ester bonds"/>
    <property type="evidence" value="ECO:0007669"/>
    <property type="project" value="UniProtKB-ARBA"/>
</dbReference>
<dbReference type="EMBL" id="FOFX01000008">
    <property type="protein sequence ID" value="SEP88734.1"/>
    <property type="molecule type" value="Genomic_DNA"/>
</dbReference>
<dbReference type="SUPFAM" id="SSF52266">
    <property type="entry name" value="SGNH hydrolase"/>
    <property type="match status" value="1"/>
</dbReference>
<dbReference type="Proteomes" id="UP000181998">
    <property type="component" value="Unassembled WGS sequence"/>
</dbReference>
<sequence length="265" mass="30690">MDSYRETPKNRLVLLGASNLTLSLRLTIHLMQQRLGGPSEILVALGHGRAYGTFTQMLWRGLPGMTNCDLWRQLDSIEIHPTYALLTDIGNDILYGLPPQQILRALEWCINQLQNHSAQIVVTNLPITSIKSLSERRYIFFRNIFYPSCQLSRDETINRAEVVHHALVDMAAQWHFKLYEQEPDWFGLDGIHVNYWQRKAYYQDILRQFSDLGLGRQQDALENKQEFLLTWQRRPEFAYKTVLGRISHCQQPSGQLADGSLVCKC</sequence>
<dbReference type="OrthoDB" id="5562484at2"/>
<accession>A0A1H9BID2</accession>
<name>A0A1H9BID2_9PROT</name>
<dbReference type="InterPro" id="IPR036514">
    <property type="entry name" value="SGNH_hydro_sf"/>
</dbReference>
<gene>
    <name evidence="1" type="ORF">SAMN05421510_100835</name>
</gene>
<evidence type="ECO:0008006" key="3">
    <source>
        <dbReference type="Google" id="ProtNLM"/>
    </source>
</evidence>
<dbReference type="Gene3D" id="3.40.50.1110">
    <property type="entry name" value="SGNH hydrolase"/>
    <property type="match status" value="1"/>
</dbReference>
<organism evidence="1 2">
    <name type="scientific">Nitrosomonas ureae</name>
    <dbReference type="NCBI Taxonomy" id="44577"/>
    <lineage>
        <taxon>Bacteria</taxon>
        <taxon>Pseudomonadati</taxon>
        <taxon>Pseudomonadota</taxon>
        <taxon>Betaproteobacteria</taxon>
        <taxon>Nitrosomonadales</taxon>
        <taxon>Nitrosomonadaceae</taxon>
        <taxon>Nitrosomonas</taxon>
    </lineage>
</organism>
<dbReference type="AlphaFoldDB" id="A0A1H9BID2"/>
<reference evidence="1 2" key="1">
    <citation type="submission" date="2016-10" db="EMBL/GenBank/DDBJ databases">
        <authorList>
            <person name="de Groot N.N."/>
        </authorList>
    </citation>
    <scope>NUCLEOTIDE SEQUENCE [LARGE SCALE GENOMIC DNA]</scope>
    <source>
        <strain evidence="1 2">Nm9</strain>
    </source>
</reference>